<protein>
    <submittedName>
        <fullName evidence="17">Zinc finger protein 239-like</fullName>
    </submittedName>
</protein>
<dbReference type="FunFam" id="3.30.160.60:FF:000690">
    <property type="entry name" value="Zinc finger protein 354C"/>
    <property type="match status" value="1"/>
</dbReference>
<dbReference type="GO" id="GO:0000977">
    <property type="term" value="F:RNA polymerase II transcription regulatory region sequence-specific DNA binding"/>
    <property type="evidence" value="ECO:0007669"/>
    <property type="project" value="TreeGrafter"/>
</dbReference>
<dbReference type="PANTHER" id="PTHR24409">
    <property type="entry name" value="ZINC FINGER PROTEIN 142"/>
    <property type="match status" value="1"/>
</dbReference>
<keyword evidence="10" id="KW-0805">Transcription regulation</keyword>
<evidence type="ECO:0000256" key="14">
    <source>
        <dbReference type="PROSITE-ProRule" id="PRU00042"/>
    </source>
</evidence>
<keyword evidence="12" id="KW-0804">Transcription</keyword>
<feature type="domain" description="C2H2-type" evidence="15">
    <location>
        <begin position="107"/>
        <end position="134"/>
    </location>
</feature>
<dbReference type="InterPro" id="IPR036236">
    <property type="entry name" value="Znf_C2H2_sf"/>
</dbReference>
<dbReference type="RefSeq" id="XP_036358517.1">
    <property type="nucleotide sequence ID" value="XM_036502624.1"/>
</dbReference>
<evidence type="ECO:0000256" key="6">
    <source>
        <dbReference type="ARBA" id="ARBA00022737"/>
    </source>
</evidence>
<evidence type="ECO:0000256" key="5">
    <source>
        <dbReference type="ARBA" id="ARBA00022723"/>
    </source>
</evidence>
<reference evidence="17" key="1">
    <citation type="submission" date="2025-08" db="UniProtKB">
        <authorList>
            <consortium name="RefSeq"/>
        </authorList>
    </citation>
    <scope>IDENTIFICATION</scope>
</reference>
<feature type="domain" description="C2H2-type" evidence="15">
    <location>
        <begin position="135"/>
        <end position="155"/>
    </location>
</feature>
<comment type="similarity">
    <text evidence="3">Belongs to the krueppel C2H2-type zinc-finger protein family.</text>
</comment>
<dbReference type="GO" id="GO:0005634">
    <property type="term" value="C:nucleus"/>
    <property type="evidence" value="ECO:0007669"/>
    <property type="project" value="UniProtKB-SubCell"/>
</dbReference>
<proteinExistence type="inferred from homology"/>
<keyword evidence="7 14" id="KW-0863">Zinc-finger</keyword>
<keyword evidence="4" id="KW-1017">Isopeptide bond</keyword>
<evidence type="ECO:0000256" key="8">
    <source>
        <dbReference type="ARBA" id="ARBA00022833"/>
    </source>
</evidence>
<evidence type="ECO:0000256" key="9">
    <source>
        <dbReference type="ARBA" id="ARBA00022843"/>
    </source>
</evidence>
<keyword evidence="8" id="KW-0862">Zinc</keyword>
<dbReference type="GO" id="GO:0045892">
    <property type="term" value="P:negative regulation of DNA-templated transcription"/>
    <property type="evidence" value="ECO:0007669"/>
    <property type="project" value="UniProtKB-ARBA"/>
</dbReference>
<keyword evidence="6" id="KW-0677">Repeat</keyword>
<dbReference type="Pfam" id="PF00096">
    <property type="entry name" value="zf-C2H2"/>
    <property type="match status" value="5"/>
</dbReference>
<gene>
    <name evidence="17" type="primary">LOC118763177</name>
</gene>
<evidence type="ECO:0000256" key="13">
    <source>
        <dbReference type="ARBA" id="ARBA00023242"/>
    </source>
</evidence>
<dbReference type="FunFam" id="3.30.160.60:FF:001134">
    <property type="entry name" value="Zinc finger protein 70"/>
    <property type="match status" value="1"/>
</dbReference>
<evidence type="ECO:0000313" key="17">
    <source>
        <dbReference type="RefSeq" id="XP_036358517.1"/>
    </source>
</evidence>
<dbReference type="FunFam" id="3.30.160.60:FF:002239">
    <property type="entry name" value="Zinc finger protein 226"/>
    <property type="match status" value="1"/>
</dbReference>
<evidence type="ECO:0000256" key="12">
    <source>
        <dbReference type="ARBA" id="ARBA00023163"/>
    </source>
</evidence>
<evidence type="ECO:0000256" key="11">
    <source>
        <dbReference type="ARBA" id="ARBA00023125"/>
    </source>
</evidence>
<evidence type="ECO:0000256" key="10">
    <source>
        <dbReference type="ARBA" id="ARBA00023015"/>
    </source>
</evidence>
<dbReference type="AlphaFoldDB" id="A0A7E6EUS8"/>
<comment type="subcellular location">
    <subcellularLocation>
        <location evidence="2">Nucleus</location>
    </subcellularLocation>
</comment>
<dbReference type="PANTHER" id="PTHR24409:SF295">
    <property type="entry name" value="AZ2-RELATED"/>
    <property type="match status" value="1"/>
</dbReference>
<evidence type="ECO:0000259" key="15">
    <source>
        <dbReference type="PROSITE" id="PS50157"/>
    </source>
</evidence>
<feature type="domain" description="C2H2-type" evidence="15">
    <location>
        <begin position="51"/>
        <end position="78"/>
    </location>
</feature>
<evidence type="ECO:0000256" key="4">
    <source>
        <dbReference type="ARBA" id="ARBA00022499"/>
    </source>
</evidence>
<evidence type="ECO:0000256" key="1">
    <source>
        <dbReference type="ARBA" id="ARBA00003767"/>
    </source>
</evidence>
<keyword evidence="5" id="KW-0479">Metal-binding</keyword>
<evidence type="ECO:0000256" key="2">
    <source>
        <dbReference type="ARBA" id="ARBA00004123"/>
    </source>
</evidence>
<sequence>MERSKKILELISPEHMIKEMRSYDCDICGKSFSQSGHLSIHKRIHTGEKPYHCDICGKSFARSSHVTAQKRTHTGEKPYQCDICGKSFSMSSNLSRHKYIHTGGKPYHCNICGKSFSSSSILSSHKHIHTGEKPYHCDVCGKSFSLRNAVAVHKREKPYGCDICGKSFSVSDALKKHIRIHTGEKPYDCRICGSIWLGETLKLFINIPNMNRPIVRQVHNFRYECGRRCANSDYYKVTQYNDTSTMWMRSVTWEISKWCTYDDNLECGEIELDMNGPLLCHPVGVTLDVHFNCYLGRLIGYFKLD</sequence>
<dbReference type="KEGG" id="osn:118763177"/>
<dbReference type="Proteomes" id="UP000515154">
    <property type="component" value="Linkage group LG4"/>
</dbReference>
<evidence type="ECO:0000256" key="3">
    <source>
        <dbReference type="ARBA" id="ARBA00006991"/>
    </source>
</evidence>
<keyword evidence="11" id="KW-0238">DNA-binding</keyword>
<accession>A0A7E6EUS8</accession>
<dbReference type="Gene3D" id="3.30.160.60">
    <property type="entry name" value="Classic Zinc Finger"/>
    <property type="match status" value="7"/>
</dbReference>
<keyword evidence="16" id="KW-1185">Reference proteome</keyword>
<dbReference type="FunFam" id="3.30.160.60:FF:000557">
    <property type="entry name" value="zinc finger and SCAN domain-containing protein 29"/>
    <property type="match status" value="1"/>
</dbReference>
<feature type="domain" description="C2H2-type" evidence="15">
    <location>
        <begin position="79"/>
        <end position="106"/>
    </location>
</feature>
<dbReference type="FunFam" id="3.30.160.60:FF:000624">
    <property type="entry name" value="zinc finger protein 697"/>
    <property type="match status" value="1"/>
</dbReference>
<feature type="domain" description="C2H2-type" evidence="15">
    <location>
        <begin position="23"/>
        <end position="50"/>
    </location>
</feature>
<feature type="domain" description="C2H2-type" evidence="15">
    <location>
        <begin position="159"/>
        <end position="186"/>
    </location>
</feature>
<dbReference type="SUPFAM" id="SSF57667">
    <property type="entry name" value="beta-beta-alpha zinc fingers"/>
    <property type="match status" value="3"/>
</dbReference>
<keyword evidence="9" id="KW-0832">Ubl conjugation</keyword>
<dbReference type="SMART" id="SM00355">
    <property type="entry name" value="ZnF_C2H2"/>
    <property type="match status" value="6"/>
</dbReference>
<dbReference type="InterPro" id="IPR013087">
    <property type="entry name" value="Znf_C2H2_type"/>
</dbReference>
<keyword evidence="13" id="KW-0539">Nucleus</keyword>
<dbReference type="GO" id="GO:0008270">
    <property type="term" value="F:zinc ion binding"/>
    <property type="evidence" value="ECO:0007669"/>
    <property type="project" value="UniProtKB-KW"/>
</dbReference>
<dbReference type="FunFam" id="3.30.160.60:FF:002343">
    <property type="entry name" value="Zinc finger protein 33A"/>
    <property type="match status" value="1"/>
</dbReference>
<comment type="function">
    <text evidence="1">May be involved in transcriptional regulation.</text>
</comment>
<evidence type="ECO:0000313" key="16">
    <source>
        <dbReference type="Proteomes" id="UP000515154"/>
    </source>
</evidence>
<dbReference type="PROSITE" id="PS50157">
    <property type="entry name" value="ZINC_FINGER_C2H2_2"/>
    <property type="match status" value="6"/>
</dbReference>
<name>A0A7E6EUS8_9MOLL</name>
<evidence type="ECO:0000256" key="7">
    <source>
        <dbReference type="ARBA" id="ARBA00022771"/>
    </source>
</evidence>
<dbReference type="GO" id="GO:0000981">
    <property type="term" value="F:DNA-binding transcription factor activity, RNA polymerase II-specific"/>
    <property type="evidence" value="ECO:0007669"/>
    <property type="project" value="TreeGrafter"/>
</dbReference>
<dbReference type="PROSITE" id="PS00028">
    <property type="entry name" value="ZINC_FINGER_C2H2_1"/>
    <property type="match status" value="4"/>
</dbReference>
<organism evidence="16 17">
    <name type="scientific">Octopus sinensis</name>
    <name type="common">East Asian common octopus</name>
    <dbReference type="NCBI Taxonomy" id="2607531"/>
    <lineage>
        <taxon>Eukaryota</taxon>
        <taxon>Metazoa</taxon>
        <taxon>Spiralia</taxon>
        <taxon>Lophotrochozoa</taxon>
        <taxon>Mollusca</taxon>
        <taxon>Cephalopoda</taxon>
        <taxon>Coleoidea</taxon>
        <taxon>Octopodiformes</taxon>
        <taxon>Octopoda</taxon>
        <taxon>Incirrata</taxon>
        <taxon>Octopodidae</taxon>
        <taxon>Octopus</taxon>
    </lineage>
</organism>